<sequence length="31" mass="3512">MEVKDAILIMIAFGTFIIALLTYIGNNNKRK</sequence>
<accession>A0A5D0D1W0</accession>
<proteinExistence type="predicted"/>
<keyword evidence="3" id="KW-1185">Reference proteome</keyword>
<dbReference type="EMBL" id="VSDO01000001">
    <property type="protein sequence ID" value="TYA14675.1"/>
    <property type="molecule type" value="Genomic_DNA"/>
</dbReference>
<dbReference type="AlphaFoldDB" id="A0A5D0D1W0"/>
<keyword evidence="1" id="KW-0472">Membrane</keyword>
<name>A0A5D0D1W0_9BACL</name>
<dbReference type="RefSeq" id="WP_148450269.1">
    <property type="nucleotide sequence ID" value="NZ_VSDO01000001.1"/>
</dbReference>
<keyword evidence="1" id="KW-1133">Transmembrane helix</keyword>
<dbReference type="InterPro" id="IPR031616">
    <property type="entry name" value="BsrE-like"/>
</dbReference>
<reference evidence="2 3" key="1">
    <citation type="submission" date="2019-08" db="EMBL/GenBank/DDBJ databases">
        <title>Genome sequencing of Paenibacillus faecis DSM 23593(T).</title>
        <authorList>
            <person name="Kook J.-K."/>
            <person name="Park S.-N."/>
            <person name="Lim Y.K."/>
        </authorList>
    </citation>
    <scope>NUCLEOTIDE SEQUENCE [LARGE SCALE GENOMIC DNA]</scope>
    <source>
        <strain evidence="2 3">DSM 23593</strain>
    </source>
</reference>
<evidence type="ECO:0000256" key="1">
    <source>
        <dbReference type="SAM" id="Phobius"/>
    </source>
</evidence>
<keyword evidence="1" id="KW-0812">Transmembrane</keyword>
<protein>
    <submittedName>
        <fullName evidence="2">Putative holin-like toxin</fullName>
    </submittedName>
</protein>
<evidence type="ECO:0000313" key="3">
    <source>
        <dbReference type="Proteomes" id="UP000325218"/>
    </source>
</evidence>
<comment type="caution">
    <text evidence="2">The sequence shown here is derived from an EMBL/GenBank/DDBJ whole genome shotgun (WGS) entry which is preliminary data.</text>
</comment>
<evidence type="ECO:0000313" key="2">
    <source>
        <dbReference type="EMBL" id="TYA14675.1"/>
    </source>
</evidence>
<feature type="transmembrane region" description="Helical" evidence="1">
    <location>
        <begin position="6"/>
        <end position="25"/>
    </location>
</feature>
<dbReference type="Pfam" id="PF16935">
    <property type="entry name" value="Hol_Tox"/>
    <property type="match status" value="1"/>
</dbReference>
<dbReference type="OrthoDB" id="2640917at2"/>
<dbReference type="Proteomes" id="UP000325218">
    <property type="component" value="Unassembled WGS sequence"/>
</dbReference>
<organism evidence="2 3">
    <name type="scientific">Paenibacillus faecis</name>
    <dbReference type="NCBI Taxonomy" id="862114"/>
    <lineage>
        <taxon>Bacteria</taxon>
        <taxon>Bacillati</taxon>
        <taxon>Bacillota</taxon>
        <taxon>Bacilli</taxon>
        <taxon>Bacillales</taxon>
        <taxon>Paenibacillaceae</taxon>
        <taxon>Paenibacillus</taxon>
    </lineage>
</organism>
<gene>
    <name evidence="2" type="ORF">FRY98_03050</name>
</gene>